<protein>
    <submittedName>
        <fullName evidence="2">XRE family transcriptional regulator</fullName>
    </submittedName>
</protein>
<dbReference type="PANTHER" id="PTHR35010">
    <property type="entry name" value="BLL4672 PROTEIN-RELATED"/>
    <property type="match status" value="1"/>
</dbReference>
<name>A0ABQ2UAY8_9PSEU</name>
<accession>A0ABQ2UAY8</accession>
<dbReference type="CDD" id="cd00093">
    <property type="entry name" value="HTH_XRE"/>
    <property type="match status" value="1"/>
</dbReference>
<comment type="caution">
    <text evidence="2">The sequence shown here is derived from an EMBL/GenBank/DDBJ whole genome shotgun (WGS) entry which is preliminary data.</text>
</comment>
<feature type="domain" description="HTH cro/C1-type" evidence="1">
    <location>
        <begin position="11"/>
        <end position="65"/>
    </location>
</feature>
<evidence type="ECO:0000313" key="3">
    <source>
        <dbReference type="Proteomes" id="UP000649573"/>
    </source>
</evidence>
<sequence>MPIENALGGELRRWRDTRRLSQLELATRAGTTQRHLSFVETGRSLPGRPLVLRLAESLDLSLRERNALLVAAGYAPAFSETNLDDPRMRPVREALHQVLAGHLPYPALVAGPRGQVVAANDAIDVLTEGAAPQLLAGEVNVWRLALHPDGMAARVRNLDVWGRHVIEGLRARAARHPDPQLSELITELSGYLPDAPPPGDDYLGFAVPLRLRTADGTLQLLTTLTSFATAVDVTLAELHLEAWLPADAASADILTRRDCARKAHPPCTDR</sequence>
<keyword evidence="3" id="KW-1185">Reference proteome</keyword>
<organism evidence="2 3">
    <name type="scientific">Lentzea flava</name>
    <dbReference type="NCBI Taxonomy" id="103732"/>
    <lineage>
        <taxon>Bacteria</taxon>
        <taxon>Bacillati</taxon>
        <taxon>Actinomycetota</taxon>
        <taxon>Actinomycetes</taxon>
        <taxon>Pseudonocardiales</taxon>
        <taxon>Pseudonocardiaceae</taxon>
        <taxon>Lentzea</taxon>
    </lineage>
</organism>
<dbReference type="Pfam" id="PF13560">
    <property type="entry name" value="HTH_31"/>
    <property type="match status" value="1"/>
</dbReference>
<evidence type="ECO:0000259" key="1">
    <source>
        <dbReference type="PROSITE" id="PS50943"/>
    </source>
</evidence>
<gene>
    <name evidence="2" type="ORF">GCM10010178_05080</name>
</gene>
<dbReference type="PROSITE" id="PS50943">
    <property type="entry name" value="HTH_CROC1"/>
    <property type="match status" value="1"/>
</dbReference>
<dbReference type="InterPro" id="IPR010982">
    <property type="entry name" value="Lambda_DNA-bd_dom_sf"/>
</dbReference>
<dbReference type="Gene3D" id="3.30.450.180">
    <property type="match status" value="1"/>
</dbReference>
<dbReference type="EMBL" id="BMRE01000001">
    <property type="protein sequence ID" value="GGU16405.1"/>
    <property type="molecule type" value="Genomic_DNA"/>
</dbReference>
<dbReference type="SMART" id="SM00530">
    <property type="entry name" value="HTH_XRE"/>
    <property type="match status" value="1"/>
</dbReference>
<dbReference type="InterPro" id="IPR001387">
    <property type="entry name" value="Cro/C1-type_HTH"/>
</dbReference>
<reference evidence="3" key="1">
    <citation type="journal article" date="2019" name="Int. J. Syst. Evol. Microbiol.">
        <title>The Global Catalogue of Microorganisms (GCM) 10K type strain sequencing project: providing services to taxonomists for standard genome sequencing and annotation.</title>
        <authorList>
            <consortium name="The Broad Institute Genomics Platform"/>
            <consortium name="The Broad Institute Genome Sequencing Center for Infectious Disease"/>
            <person name="Wu L."/>
            <person name="Ma J."/>
        </authorList>
    </citation>
    <scope>NUCLEOTIDE SEQUENCE [LARGE SCALE GENOMIC DNA]</scope>
    <source>
        <strain evidence="3">JCM 3296</strain>
    </source>
</reference>
<dbReference type="PANTHER" id="PTHR35010:SF4">
    <property type="entry name" value="BLL5781 PROTEIN"/>
    <property type="match status" value="1"/>
</dbReference>
<proteinExistence type="predicted"/>
<dbReference type="SUPFAM" id="SSF47413">
    <property type="entry name" value="lambda repressor-like DNA-binding domains"/>
    <property type="match status" value="1"/>
</dbReference>
<dbReference type="Proteomes" id="UP000649573">
    <property type="component" value="Unassembled WGS sequence"/>
</dbReference>
<evidence type="ECO:0000313" key="2">
    <source>
        <dbReference type="EMBL" id="GGU16405.1"/>
    </source>
</evidence>
<dbReference type="Gene3D" id="1.10.260.40">
    <property type="entry name" value="lambda repressor-like DNA-binding domains"/>
    <property type="match status" value="1"/>
</dbReference>
<dbReference type="InterPro" id="IPR041413">
    <property type="entry name" value="MLTR_LBD"/>
</dbReference>
<dbReference type="Pfam" id="PF17765">
    <property type="entry name" value="MLTR_LBD"/>
    <property type="match status" value="1"/>
</dbReference>